<protein>
    <submittedName>
        <fullName evidence="2">Uncharacterized protein</fullName>
    </submittedName>
</protein>
<sequence length="158" mass="16367">MARHHSLSGVARAAIAGVLLLAGGVGIAALDAQARSDAADASIAESRARIESTGEESFSFDMSSMRQWFVFDNLRSGGPMPTVTIVEDDEGGVSYLSWGPADGGMRPGSLGGWQLKPAALLPAAGLTVVIGSGFVAAVRWRPRHPLFDAATVEESASN</sequence>
<evidence type="ECO:0000313" key="3">
    <source>
        <dbReference type="Proteomes" id="UP000270299"/>
    </source>
</evidence>
<name>A0A3L6ZUJ7_9MICO</name>
<feature type="transmembrane region" description="Helical" evidence="1">
    <location>
        <begin position="12"/>
        <end position="30"/>
    </location>
</feature>
<evidence type="ECO:0000256" key="1">
    <source>
        <dbReference type="SAM" id="Phobius"/>
    </source>
</evidence>
<feature type="transmembrane region" description="Helical" evidence="1">
    <location>
        <begin position="119"/>
        <end position="138"/>
    </location>
</feature>
<dbReference type="Proteomes" id="UP000270299">
    <property type="component" value="Unassembled WGS sequence"/>
</dbReference>
<organism evidence="2 3">
    <name type="scientific">Mycetocola manganoxydans</name>
    <dbReference type="NCBI Taxonomy" id="699879"/>
    <lineage>
        <taxon>Bacteria</taxon>
        <taxon>Bacillati</taxon>
        <taxon>Actinomycetota</taxon>
        <taxon>Actinomycetes</taxon>
        <taxon>Micrococcales</taxon>
        <taxon>Microbacteriaceae</taxon>
        <taxon>Mycetocola</taxon>
    </lineage>
</organism>
<proteinExistence type="predicted"/>
<comment type="caution">
    <text evidence="2">The sequence shown here is derived from an EMBL/GenBank/DDBJ whole genome shotgun (WGS) entry which is preliminary data.</text>
</comment>
<gene>
    <name evidence="2" type="ORF">D9V29_08245</name>
</gene>
<keyword evidence="1" id="KW-0812">Transmembrane</keyword>
<evidence type="ECO:0000313" key="2">
    <source>
        <dbReference type="EMBL" id="RLP71335.1"/>
    </source>
</evidence>
<keyword evidence="1" id="KW-1133">Transmembrane helix</keyword>
<dbReference type="RefSeq" id="WP_121672851.1">
    <property type="nucleotide sequence ID" value="NZ_BMXM01000004.1"/>
</dbReference>
<accession>A0A3L6ZUJ7</accession>
<dbReference type="EMBL" id="RCUV01000008">
    <property type="protein sequence ID" value="RLP71335.1"/>
    <property type="molecule type" value="Genomic_DNA"/>
</dbReference>
<dbReference type="OrthoDB" id="9961853at2"/>
<keyword evidence="3" id="KW-1185">Reference proteome</keyword>
<keyword evidence="1" id="KW-0472">Membrane</keyword>
<dbReference type="AlphaFoldDB" id="A0A3L6ZUJ7"/>
<reference evidence="2 3" key="1">
    <citation type="submission" date="2018-10" db="EMBL/GenBank/DDBJ databases">
        <authorList>
            <person name="Li J."/>
        </authorList>
    </citation>
    <scope>NUCLEOTIDE SEQUENCE [LARGE SCALE GENOMIC DNA]</scope>
    <source>
        <strain evidence="2 3">CCTCC AB209002</strain>
    </source>
</reference>